<comment type="caution">
    <text evidence="5">The sequence shown here is derived from an EMBL/GenBank/DDBJ whole genome shotgun (WGS) entry which is preliminary data.</text>
</comment>
<evidence type="ECO:0000313" key="5">
    <source>
        <dbReference type="EMBL" id="GBG24422.1"/>
    </source>
</evidence>
<keyword evidence="3" id="KW-0539">Nucleus</keyword>
<dbReference type="Proteomes" id="UP000241890">
    <property type="component" value="Unassembled WGS sequence"/>
</dbReference>
<dbReference type="PIRSF" id="PIRSF011312">
    <property type="entry name" value="Cell_cycle_HUS1"/>
    <property type="match status" value="1"/>
</dbReference>
<reference evidence="5 6" key="1">
    <citation type="submission" date="2017-12" db="EMBL/GenBank/DDBJ databases">
        <title>Sequencing, de novo assembly and annotation of complete genome of a new Thraustochytrid species, strain FCC1311.</title>
        <authorList>
            <person name="Sedici K."/>
            <person name="Godart F."/>
            <person name="Aiese Cigliano R."/>
            <person name="Sanseverino W."/>
            <person name="Barakat M."/>
            <person name="Ortet P."/>
            <person name="Marechal E."/>
            <person name="Cagnac O."/>
            <person name="Amato A."/>
        </authorList>
    </citation>
    <scope>NUCLEOTIDE SEQUENCE [LARGE SCALE GENOMIC DNA]</scope>
</reference>
<dbReference type="GO" id="GO:0000724">
    <property type="term" value="P:double-strand break repair via homologous recombination"/>
    <property type="evidence" value="ECO:0007669"/>
    <property type="project" value="TreeGrafter"/>
</dbReference>
<evidence type="ECO:0000256" key="3">
    <source>
        <dbReference type="ARBA" id="ARBA00023242"/>
    </source>
</evidence>
<dbReference type="GO" id="GO:0044778">
    <property type="term" value="P:meiotic DNA integrity checkpoint signaling"/>
    <property type="evidence" value="ECO:0007669"/>
    <property type="project" value="TreeGrafter"/>
</dbReference>
<protein>
    <recommendedName>
        <fullName evidence="4">Checkpoint protein</fullName>
    </recommendedName>
</protein>
<evidence type="ECO:0000256" key="2">
    <source>
        <dbReference type="ARBA" id="ARBA00005563"/>
    </source>
</evidence>
<sequence length="273" mass="30362">MRFKATLDDTGLRTFLATAQCFSKVCDECALHMSKESFQFRKVADAESDAMLFATLGMDAFTSYDIASKADSTISVLIKVGNLLRAFKSAEQSDKVVFKLTKRQGVPCFSIIAETLSGLSVTQDAPISTFLTVEGLYAYREPNLRKPDISLYSPDPKHVRMVLERMKLLDKFVTLTLTCKGTMQLQVATEIAVMRTKFQGLDSPVEGSGVGKASARLNVTEFIRAMQFGVVSEYDKVIFCIVSKEAMIIYVTFEDDMGTLTYYLPCPWEDDGV</sequence>
<dbReference type="SUPFAM" id="SSF55979">
    <property type="entry name" value="DNA clamp"/>
    <property type="match status" value="1"/>
</dbReference>
<comment type="similarity">
    <text evidence="2 4">Belongs to the HUS1 family.</text>
</comment>
<dbReference type="InterPro" id="IPR016580">
    <property type="entry name" value="HUS1"/>
</dbReference>
<dbReference type="InParanoid" id="A0A2R5G079"/>
<dbReference type="Pfam" id="PF04005">
    <property type="entry name" value="Hus1"/>
    <property type="match status" value="1"/>
</dbReference>
<evidence type="ECO:0000256" key="1">
    <source>
        <dbReference type="ARBA" id="ARBA00004123"/>
    </source>
</evidence>
<name>A0A2R5G079_9STRA</name>
<dbReference type="GO" id="GO:0030896">
    <property type="term" value="C:checkpoint clamp complex"/>
    <property type="evidence" value="ECO:0007669"/>
    <property type="project" value="InterPro"/>
</dbReference>
<proteinExistence type="inferred from homology"/>
<dbReference type="InterPro" id="IPR007150">
    <property type="entry name" value="HUS1/Mec3"/>
</dbReference>
<dbReference type="Gene3D" id="3.70.10.10">
    <property type="match status" value="1"/>
</dbReference>
<dbReference type="GO" id="GO:0033314">
    <property type="term" value="P:mitotic DNA replication checkpoint signaling"/>
    <property type="evidence" value="ECO:0007669"/>
    <property type="project" value="TreeGrafter"/>
</dbReference>
<dbReference type="AlphaFoldDB" id="A0A2R5G079"/>
<comment type="subcellular location">
    <subcellularLocation>
        <location evidence="1">Nucleus</location>
    </subcellularLocation>
</comment>
<dbReference type="GO" id="GO:0006289">
    <property type="term" value="P:nucleotide-excision repair"/>
    <property type="evidence" value="ECO:0007669"/>
    <property type="project" value="TreeGrafter"/>
</dbReference>
<dbReference type="GO" id="GO:0000723">
    <property type="term" value="P:telomere maintenance"/>
    <property type="evidence" value="ECO:0007669"/>
    <property type="project" value="TreeGrafter"/>
</dbReference>
<evidence type="ECO:0000256" key="4">
    <source>
        <dbReference type="PIRNR" id="PIRNR011312"/>
    </source>
</evidence>
<dbReference type="PANTHER" id="PTHR12900:SF0">
    <property type="entry name" value="CHECKPOINT PROTEIN"/>
    <property type="match status" value="1"/>
</dbReference>
<keyword evidence="6" id="KW-1185">Reference proteome</keyword>
<dbReference type="EMBL" id="BEYU01000005">
    <property type="protein sequence ID" value="GBG24422.1"/>
    <property type="molecule type" value="Genomic_DNA"/>
</dbReference>
<organism evidence="5 6">
    <name type="scientific">Hondaea fermentalgiana</name>
    <dbReference type="NCBI Taxonomy" id="2315210"/>
    <lineage>
        <taxon>Eukaryota</taxon>
        <taxon>Sar</taxon>
        <taxon>Stramenopiles</taxon>
        <taxon>Bigyra</taxon>
        <taxon>Labyrinthulomycetes</taxon>
        <taxon>Thraustochytrida</taxon>
        <taxon>Thraustochytriidae</taxon>
        <taxon>Hondaea</taxon>
    </lineage>
</organism>
<dbReference type="GO" id="GO:0031573">
    <property type="term" value="P:mitotic intra-S DNA damage checkpoint signaling"/>
    <property type="evidence" value="ECO:0007669"/>
    <property type="project" value="TreeGrafter"/>
</dbReference>
<evidence type="ECO:0000313" key="6">
    <source>
        <dbReference type="Proteomes" id="UP000241890"/>
    </source>
</evidence>
<dbReference type="GO" id="GO:0035861">
    <property type="term" value="C:site of double-strand break"/>
    <property type="evidence" value="ECO:0007669"/>
    <property type="project" value="TreeGrafter"/>
</dbReference>
<dbReference type="InterPro" id="IPR046938">
    <property type="entry name" value="DNA_clamp_sf"/>
</dbReference>
<gene>
    <name evidence="5" type="ORF">FCC1311_006402</name>
</gene>
<dbReference type="PANTHER" id="PTHR12900">
    <property type="entry name" value="MITOTIC AND DNA DAMAGE CHECKPOINT PROTEIN HUS1"/>
    <property type="match status" value="1"/>
</dbReference>
<accession>A0A2R5G079</accession>
<dbReference type="GO" id="GO:0005730">
    <property type="term" value="C:nucleolus"/>
    <property type="evidence" value="ECO:0007669"/>
    <property type="project" value="InterPro"/>
</dbReference>
<dbReference type="OrthoDB" id="337750at2759"/>